<dbReference type="PANTHER" id="PTHR47129">
    <property type="entry name" value="QUINONE OXIDOREDUCTASE 2"/>
    <property type="match status" value="1"/>
</dbReference>
<evidence type="ECO:0000313" key="3">
    <source>
        <dbReference type="Proteomes" id="UP000267081"/>
    </source>
</evidence>
<sequence length="291" mass="29960">MIVITGGTGKLGSQVVGHLLDRVPAAEIGVSVREPARAAELADRGVRVRRGDFADPASLAEAFEGAAQVLVVSTDSTGETARAHHIAAIDAAREAGVKRVLYTSHQAAAGDSLFAPMPDHAATERHLAAAGSPFTALRNGFYAATVPLLLGEALRTGELVAPADGPVSWTAHADLAEAAAIVLAEEGRFDGPTPPLTAPAALDLDDVAGLLTELTGRPVRRVVAGDDEWVAGLTGHGVPEAQASLLLGMFHAARRGEFAVTGPALEELLGRPATPLRTVLAAAVDHYERGV</sequence>
<dbReference type="Pfam" id="PF05368">
    <property type="entry name" value="NmrA"/>
    <property type="match status" value="1"/>
</dbReference>
<evidence type="ECO:0000313" key="2">
    <source>
        <dbReference type="EMBL" id="RSD09393.1"/>
    </source>
</evidence>
<comment type="caution">
    <text evidence="2">The sequence shown here is derived from an EMBL/GenBank/DDBJ whole genome shotgun (WGS) entry which is preliminary data.</text>
</comment>
<dbReference type="Gene3D" id="3.90.25.10">
    <property type="entry name" value="UDP-galactose 4-epimerase, domain 1"/>
    <property type="match status" value="1"/>
</dbReference>
<dbReference type="SUPFAM" id="SSF51735">
    <property type="entry name" value="NAD(P)-binding Rossmann-fold domains"/>
    <property type="match status" value="1"/>
</dbReference>
<evidence type="ECO:0000259" key="1">
    <source>
        <dbReference type="Pfam" id="PF05368"/>
    </source>
</evidence>
<dbReference type="InterPro" id="IPR036291">
    <property type="entry name" value="NAD(P)-bd_dom_sf"/>
</dbReference>
<name>A0A427SXR3_9PSEU</name>
<dbReference type="OrthoDB" id="5510591at2"/>
<dbReference type="InterPro" id="IPR008030">
    <property type="entry name" value="NmrA-like"/>
</dbReference>
<keyword evidence="3" id="KW-1185">Reference proteome</keyword>
<dbReference type="RefSeq" id="WP_125315329.1">
    <property type="nucleotide sequence ID" value="NZ_RSEC01000061.1"/>
</dbReference>
<feature type="domain" description="NmrA-like" evidence="1">
    <location>
        <begin position="2"/>
        <end position="251"/>
    </location>
</feature>
<dbReference type="Proteomes" id="UP000267081">
    <property type="component" value="Unassembled WGS sequence"/>
</dbReference>
<dbReference type="PANTHER" id="PTHR47129:SF1">
    <property type="entry name" value="NMRA-LIKE DOMAIN-CONTAINING PROTEIN"/>
    <property type="match status" value="1"/>
</dbReference>
<protein>
    <submittedName>
        <fullName evidence="2">NAD-dependent epimerase/dehydratase family protein</fullName>
    </submittedName>
</protein>
<dbReference type="InterPro" id="IPR052718">
    <property type="entry name" value="NmrA-type_oxidoreductase"/>
</dbReference>
<dbReference type="EMBL" id="RSEC01000061">
    <property type="protein sequence ID" value="RSD09393.1"/>
    <property type="molecule type" value="Genomic_DNA"/>
</dbReference>
<organism evidence="2 3">
    <name type="scientific">Amycolatopsis eburnea</name>
    <dbReference type="NCBI Taxonomy" id="2267691"/>
    <lineage>
        <taxon>Bacteria</taxon>
        <taxon>Bacillati</taxon>
        <taxon>Actinomycetota</taxon>
        <taxon>Actinomycetes</taxon>
        <taxon>Pseudonocardiales</taxon>
        <taxon>Pseudonocardiaceae</taxon>
        <taxon>Amycolatopsis</taxon>
    </lineage>
</organism>
<gene>
    <name evidence="2" type="ORF">EIY87_40880</name>
</gene>
<dbReference type="AlphaFoldDB" id="A0A427SXR3"/>
<dbReference type="Gene3D" id="3.40.50.720">
    <property type="entry name" value="NAD(P)-binding Rossmann-like Domain"/>
    <property type="match status" value="1"/>
</dbReference>
<accession>A0A427SXR3</accession>
<proteinExistence type="predicted"/>
<reference evidence="2 3" key="1">
    <citation type="submission" date="2018-12" db="EMBL/GenBank/DDBJ databases">
        <title>Amycolatopsis eburnea sp. nov. actinomycete associate with arbuscular mycorrhiza fungal spore.</title>
        <authorList>
            <person name="Lumyong S."/>
            <person name="Chaiya L."/>
        </authorList>
    </citation>
    <scope>NUCLEOTIDE SEQUENCE [LARGE SCALE GENOMIC DNA]</scope>
    <source>
        <strain evidence="2 3">GLM-1</strain>
    </source>
</reference>